<evidence type="ECO:0000313" key="1">
    <source>
        <dbReference type="EMBL" id="KAJ3544861.1"/>
    </source>
</evidence>
<accession>A0ACC1SRF1</accession>
<reference evidence="1" key="1">
    <citation type="submission" date="2022-08" db="EMBL/GenBank/DDBJ databases">
        <title>Genome Sequence of Fusarium decemcellulare.</title>
        <authorList>
            <person name="Buettner E."/>
        </authorList>
    </citation>
    <scope>NUCLEOTIDE SEQUENCE</scope>
    <source>
        <strain evidence="1">Babe19</strain>
    </source>
</reference>
<comment type="caution">
    <text evidence="1">The sequence shown here is derived from an EMBL/GenBank/DDBJ whole genome shotgun (WGS) entry which is preliminary data.</text>
</comment>
<proteinExistence type="predicted"/>
<gene>
    <name evidence="1" type="ORF">NM208_g2822</name>
</gene>
<name>A0ACC1SRF1_9HYPO</name>
<keyword evidence="2" id="KW-1185">Reference proteome</keyword>
<dbReference type="EMBL" id="JANRMS010000176">
    <property type="protein sequence ID" value="KAJ3544861.1"/>
    <property type="molecule type" value="Genomic_DNA"/>
</dbReference>
<evidence type="ECO:0000313" key="2">
    <source>
        <dbReference type="Proteomes" id="UP001148629"/>
    </source>
</evidence>
<dbReference type="Proteomes" id="UP001148629">
    <property type="component" value="Unassembled WGS sequence"/>
</dbReference>
<protein>
    <submittedName>
        <fullName evidence="1">Uncharacterized protein</fullName>
    </submittedName>
</protein>
<sequence>MLQTGKRCRSFEDGFGEAVPPKRISGLSPSHGEPTTPSLTDFGMDLDLLDVTGDGADMPGPYRISETEMICYGSLCETQVLVRSMTEKPNDSFPWARYCSVPIDLEEGGCFLSINNEPKTNSRPVLDCRSAAILHFITDKTKEVSFTVVIEAGAFHAKRGNSSRKSPPVEATVNICGPRSLMDEVGRILSEINVCLQHPVFLESTMQYMNPHYLYALHQTTDLRHLIGPILKKSKPNVSRAIEDVFESLGHWDRDGALTGYDENQLSTSLTTFLVDTQLKARFHPQAFKVAIFHGAHQIRNSSSKTFKAAAALESETRWCVTGTPIQNSFDDLKSLLKFLRLEPFCQNKVFEDHIIKPFRQDQEHGTNTGSRNLTILLKASCLRRTQAKLNLPDVTTEQVLVTPTTEEKARFTEILEQCRKEFDRMAGEETSLKKPNVLFSTMMKLRRVCNHGVIQIDTKSSGRLDRLAIPKDQKKGRQSPVPVTICDCSTQNEEDEFLFDGFDGCPLCGRLQPETIDEASSVVSSPCVSSPFQPICSAPDSMEVTMSTADMLDYPLPRDDLMAQSSKMSAVLDNIKASYLEADSKRQVPSGSTIRLHLSRVYGIEFVQIDGRTPLMDRKDLLSNFCQSPTRRILLLSMNTGAVGLTLTAANVVHIVEPQWNPAIEEQAMARVVRMGQTRPVTIFKYIMAKSVEQNVVKLQERKTHIIKLSMQDKDDSDSDATLESFKFAIDPSEWE</sequence>
<organism evidence="1 2">
    <name type="scientific">Fusarium decemcellulare</name>
    <dbReference type="NCBI Taxonomy" id="57161"/>
    <lineage>
        <taxon>Eukaryota</taxon>
        <taxon>Fungi</taxon>
        <taxon>Dikarya</taxon>
        <taxon>Ascomycota</taxon>
        <taxon>Pezizomycotina</taxon>
        <taxon>Sordariomycetes</taxon>
        <taxon>Hypocreomycetidae</taxon>
        <taxon>Hypocreales</taxon>
        <taxon>Nectriaceae</taxon>
        <taxon>Fusarium</taxon>
        <taxon>Fusarium decemcellulare species complex</taxon>
    </lineage>
</organism>